<reference evidence="1 2" key="1">
    <citation type="submission" date="2019-07" db="EMBL/GenBank/DDBJ databases">
        <title>Whole genome shotgun sequence of Acetobacter nitrogenifigens NBRC 105050.</title>
        <authorList>
            <person name="Hosoyama A."/>
            <person name="Uohara A."/>
            <person name="Ohji S."/>
            <person name="Ichikawa N."/>
        </authorList>
    </citation>
    <scope>NUCLEOTIDE SEQUENCE [LARGE SCALE GENOMIC DNA]</scope>
    <source>
        <strain evidence="1 2">NBRC 105050</strain>
    </source>
</reference>
<dbReference type="SUPFAM" id="SSF51120">
    <property type="entry name" value="beta-Roll"/>
    <property type="match status" value="2"/>
</dbReference>
<dbReference type="Proteomes" id="UP000321635">
    <property type="component" value="Unassembled WGS sequence"/>
</dbReference>
<dbReference type="AlphaFoldDB" id="A0A511XAN6"/>
<keyword evidence="2" id="KW-1185">Reference proteome</keyword>
<protein>
    <submittedName>
        <fullName evidence="1">Uncharacterized protein</fullName>
    </submittedName>
</protein>
<comment type="caution">
    <text evidence="1">The sequence shown here is derived from an EMBL/GenBank/DDBJ whole genome shotgun (WGS) entry which is preliminary data.</text>
</comment>
<proteinExistence type="predicted"/>
<dbReference type="InterPro" id="IPR011049">
    <property type="entry name" value="Serralysin-like_metalloprot_C"/>
</dbReference>
<name>A0A511XAN6_9PROT</name>
<organism evidence="1 2">
    <name type="scientific">Acetobacter nitrogenifigens DSM 23921 = NBRC 105050</name>
    <dbReference type="NCBI Taxonomy" id="1120919"/>
    <lineage>
        <taxon>Bacteria</taxon>
        <taxon>Pseudomonadati</taxon>
        <taxon>Pseudomonadota</taxon>
        <taxon>Alphaproteobacteria</taxon>
        <taxon>Acetobacterales</taxon>
        <taxon>Acetobacteraceae</taxon>
        <taxon>Acetobacter</taxon>
    </lineage>
</organism>
<dbReference type="OrthoDB" id="7283520at2"/>
<dbReference type="RefSeq" id="WP_026397558.1">
    <property type="nucleotide sequence ID" value="NZ_AUBI01000004.1"/>
</dbReference>
<evidence type="ECO:0000313" key="1">
    <source>
        <dbReference type="EMBL" id="GEN60027.1"/>
    </source>
</evidence>
<dbReference type="STRING" id="1120919.GCA_000429165_01523"/>
<evidence type="ECO:0000313" key="2">
    <source>
        <dbReference type="Proteomes" id="UP000321635"/>
    </source>
</evidence>
<sequence>MAIVTVQGASSGSAINVTVDGAATGSLGALVTSFSNELTSVIDTLNGEALSSGGTYDFTGNAAGLAVLTGTGTYTLAGNLEYIVFGDTLGATPTGAFHVDASDVSSGTLSVVGGTQFGIEFQAGASNGTFIAGAGNNLFTGDQSSGAGNWAVTTGDGNDTVIAGTGSNTINAGAGDNLILIYQGSNVVASYGQDTILGGNNSGQTVSVYGGSSVINVGADAYINDASSGGNSITVGGTSTIVAGTGDTISLAGAGSSVYAGVSDTISASGDATVYGAHNASIDAGGSLAFLGTGTTTITASSATIFGGAGLDVTLDTTGSKGSLFVANSGNETLNAANSEYGVQAFGNVAGYSGTQVFIGGTASDTLVAGVGDATMTGGSGAANEFAFRNGIAGASYEITDFGSAAGNFVFLYQYTEAELTTALANQVNSNGSTTITLSDGSTIKFDNVASLTSSQFAIGS</sequence>
<dbReference type="EMBL" id="BJYF01000009">
    <property type="protein sequence ID" value="GEN60027.1"/>
    <property type="molecule type" value="Genomic_DNA"/>
</dbReference>
<accession>A0A511XAN6</accession>
<gene>
    <name evidence="1" type="ORF">ANI02nite_19110</name>
</gene>